<proteinExistence type="predicted"/>
<keyword evidence="2" id="KW-1185">Reference proteome</keyword>
<dbReference type="Proteomes" id="UP000507245">
    <property type="component" value="Unassembled WGS sequence"/>
</dbReference>
<evidence type="ECO:0000313" key="1">
    <source>
        <dbReference type="EMBL" id="CAB4313650.1"/>
    </source>
</evidence>
<sequence>MANGNCWKHILLFARAATCHGKGQTVGSILKLIWMGNALHGRRRATSILNEKVREGVGGGDRNKEKVDQLFVLSTHNMASQIVALFTKENCPIKIDNSLW</sequence>
<dbReference type="AlphaFoldDB" id="A0A6J5XIM2"/>
<dbReference type="OrthoDB" id="10504418at2759"/>
<evidence type="ECO:0000313" key="2">
    <source>
        <dbReference type="Proteomes" id="UP000507245"/>
    </source>
</evidence>
<protein>
    <submittedName>
        <fullName evidence="1">Uncharacterized protein</fullName>
    </submittedName>
</protein>
<gene>
    <name evidence="1" type="ORF">ORAREDHAP_LOCUS36970</name>
</gene>
<reference evidence="2" key="1">
    <citation type="journal article" date="2020" name="Genome Biol.">
        <title>Gamete binning: chromosome-level and haplotype-resolved genome assembly enabled by high-throughput single-cell sequencing of gamete genomes.</title>
        <authorList>
            <person name="Campoy J.A."/>
            <person name="Sun H."/>
            <person name="Goel M."/>
            <person name="Jiao W.-B."/>
            <person name="Folz-Donahue K."/>
            <person name="Wang N."/>
            <person name="Rubio M."/>
            <person name="Liu C."/>
            <person name="Kukat C."/>
            <person name="Ruiz D."/>
            <person name="Huettel B."/>
            <person name="Schneeberger K."/>
        </authorList>
    </citation>
    <scope>NUCLEOTIDE SEQUENCE [LARGE SCALE GENOMIC DNA]</scope>
    <source>
        <strain evidence="2">cv. Rojo Pasion</strain>
    </source>
</reference>
<dbReference type="EMBL" id="CAEKKB010000006">
    <property type="protein sequence ID" value="CAB4313650.1"/>
    <property type="molecule type" value="Genomic_DNA"/>
</dbReference>
<name>A0A6J5XIM2_PRUAR</name>
<organism evidence="1 2">
    <name type="scientific">Prunus armeniaca</name>
    <name type="common">Apricot</name>
    <name type="synonym">Armeniaca vulgaris</name>
    <dbReference type="NCBI Taxonomy" id="36596"/>
    <lineage>
        <taxon>Eukaryota</taxon>
        <taxon>Viridiplantae</taxon>
        <taxon>Streptophyta</taxon>
        <taxon>Embryophyta</taxon>
        <taxon>Tracheophyta</taxon>
        <taxon>Spermatophyta</taxon>
        <taxon>Magnoliopsida</taxon>
        <taxon>eudicotyledons</taxon>
        <taxon>Gunneridae</taxon>
        <taxon>Pentapetalae</taxon>
        <taxon>rosids</taxon>
        <taxon>fabids</taxon>
        <taxon>Rosales</taxon>
        <taxon>Rosaceae</taxon>
        <taxon>Amygdaloideae</taxon>
        <taxon>Amygdaleae</taxon>
        <taxon>Prunus</taxon>
    </lineage>
</organism>
<accession>A0A6J5XIM2</accession>